<evidence type="ECO:0000313" key="4">
    <source>
        <dbReference type="EMBL" id="EKX50114.1"/>
    </source>
</evidence>
<dbReference type="OMA" id="RNIDHAP"/>
<protein>
    <recommendedName>
        <fullName evidence="3">Amidase domain-containing protein</fullName>
    </recommendedName>
</protein>
<dbReference type="PANTHER" id="PTHR43372:SF4">
    <property type="entry name" value="FATTY-ACID AMIDE HYDROLASE 2"/>
    <property type="match status" value="1"/>
</dbReference>
<dbReference type="RefSeq" id="XP_005837094.1">
    <property type="nucleotide sequence ID" value="XM_005837037.1"/>
</dbReference>
<dbReference type="InterPro" id="IPR052739">
    <property type="entry name" value="FAAH2"/>
</dbReference>
<reference evidence="4 6" key="1">
    <citation type="journal article" date="2012" name="Nature">
        <title>Algal genomes reveal evolutionary mosaicism and the fate of nucleomorphs.</title>
        <authorList>
            <consortium name="DOE Joint Genome Institute"/>
            <person name="Curtis B.A."/>
            <person name="Tanifuji G."/>
            <person name="Burki F."/>
            <person name="Gruber A."/>
            <person name="Irimia M."/>
            <person name="Maruyama S."/>
            <person name="Arias M.C."/>
            <person name="Ball S.G."/>
            <person name="Gile G.H."/>
            <person name="Hirakawa Y."/>
            <person name="Hopkins J.F."/>
            <person name="Kuo A."/>
            <person name="Rensing S.A."/>
            <person name="Schmutz J."/>
            <person name="Symeonidi A."/>
            <person name="Elias M."/>
            <person name="Eveleigh R.J."/>
            <person name="Herman E.K."/>
            <person name="Klute M.J."/>
            <person name="Nakayama T."/>
            <person name="Obornik M."/>
            <person name="Reyes-Prieto A."/>
            <person name="Armbrust E.V."/>
            <person name="Aves S.J."/>
            <person name="Beiko R.G."/>
            <person name="Coutinho P."/>
            <person name="Dacks J.B."/>
            <person name="Durnford D.G."/>
            <person name="Fast N.M."/>
            <person name="Green B.R."/>
            <person name="Grisdale C.J."/>
            <person name="Hempel F."/>
            <person name="Henrissat B."/>
            <person name="Hoppner M.P."/>
            <person name="Ishida K."/>
            <person name="Kim E."/>
            <person name="Koreny L."/>
            <person name="Kroth P.G."/>
            <person name="Liu Y."/>
            <person name="Malik S.B."/>
            <person name="Maier U.G."/>
            <person name="McRose D."/>
            <person name="Mock T."/>
            <person name="Neilson J.A."/>
            <person name="Onodera N.T."/>
            <person name="Poole A.M."/>
            <person name="Pritham E.J."/>
            <person name="Richards T.A."/>
            <person name="Rocap G."/>
            <person name="Roy S.W."/>
            <person name="Sarai C."/>
            <person name="Schaack S."/>
            <person name="Shirato S."/>
            <person name="Slamovits C.H."/>
            <person name="Spencer D.F."/>
            <person name="Suzuki S."/>
            <person name="Worden A.Z."/>
            <person name="Zauner S."/>
            <person name="Barry K."/>
            <person name="Bell C."/>
            <person name="Bharti A.K."/>
            <person name="Crow J.A."/>
            <person name="Grimwood J."/>
            <person name="Kramer R."/>
            <person name="Lindquist E."/>
            <person name="Lucas S."/>
            <person name="Salamov A."/>
            <person name="McFadden G.I."/>
            <person name="Lane C.E."/>
            <person name="Keeling P.J."/>
            <person name="Gray M.W."/>
            <person name="Grigoriev I.V."/>
            <person name="Archibald J.M."/>
        </authorList>
    </citation>
    <scope>NUCLEOTIDE SEQUENCE</scope>
    <source>
        <strain evidence="4 6">CCMP2712</strain>
    </source>
</reference>
<dbReference type="Gene3D" id="3.90.1300.10">
    <property type="entry name" value="Amidase signature (AS) domain"/>
    <property type="match status" value="1"/>
</dbReference>
<keyword evidence="2" id="KW-1133">Transmembrane helix</keyword>
<dbReference type="HOGENOM" id="CLU_790958_0_0_1"/>
<dbReference type="SUPFAM" id="SSF75304">
    <property type="entry name" value="Amidase signature (AS) enzymes"/>
    <property type="match status" value="1"/>
</dbReference>
<evidence type="ECO:0000256" key="1">
    <source>
        <dbReference type="SAM" id="Coils"/>
    </source>
</evidence>
<dbReference type="PaxDb" id="55529-EKX50114"/>
<feature type="domain" description="Amidase" evidence="3">
    <location>
        <begin position="54"/>
        <end position="278"/>
    </location>
</feature>
<organism evidence="4">
    <name type="scientific">Guillardia theta (strain CCMP2712)</name>
    <name type="common">Cryptophyte</name>
    <dbReference type="NCBI Taxonomy" id="905079"/>
    <lineage>
        <taxon>Eukaryota</taxon>
        <taxon>Cryptophyceae</taxon>
        <taxon>Pyrenomonadales</taxon>
        <taxon>Geminigeraceae</taxon>
        <taxon>Guillardia</taxon>
    </lineage>
</organism>
<feature type="transmembrane region" description="Helical" evidence="2">
    <location>
        <begin position="7"/>
        <end position="28"/>
    </location>
</feature>
<dbReference type="EMBL" id="JH992979">
    <property type="protein sequence ID" value="EKX50114.1"/>
    <property type="molecule type" value="Genomic_DNA"/>
</dbReference>
<dbReference type="GeneID" id="17306947"/>
<dbReference type="eggNOG" id="KOG1212">
    <property type="taxonomic scope" value="Eukaryota"/>
</dbReference>
<name>L1JPA2_GUITC</name>
<dbReference type="OrthoDB" id="6428749at2759"/>
<dbReference type="EnsemblProtists" id="EKX50114">
    <property type="protein sequence ID" value="EKX50114"/>
    <property type="gene ID" value="GUITHDRAFT_103927"/>
</dbReference>
<keyword evidence="2" id="KW-0472">Membrane</keyword>
<proteinExistence type="predicted"/>
<evidence type="ECO:0000259" key="3">
    <source>
        <dbReference type="Pfam" id="PF01425"/>
    </source>
</evidence>
<dbReference type="STRING" id="905079.L1JPA2"/>
<feature type="coiled-coil region" evidence="1">
    <location>
        <begin position="71"/>
        <end position="98"/>
    </location>
</feature>
<dbReference type="PANTHER" id="PTHR43372">
    <property type="entry name" value="FATTY-ACID AMIDE HYDROLASE"/>
    <property type="match status" value="1"/>
</dbReference>
<dbReference type="InterPro" id="IPR036928">
    <property type="entry name" value="AS_sf"/>
</dbReference>
<gene>
    <name evidence="4" type="ORF">GUITHDRAFT_103927</name>
</gene>
<dbReference type="GO" id="GO:0012505">
    <property type="term" value="C:endomembrane system"/>
    <property type="evidence" value="ECO:0007669"/>
    <property type="project" value="TreeGrafter"/>
</dbReference>
<keyword evidence="2" id="KW-0812">Transmembrane</keyword>
<evidence type="ECO:0000256" key="2">
    <source>
        <dbReference type="SAM" id="Phobius"/>
    </source>
</evidence>
<sequence length="351" mass="37889">MFAVASIAYHVASSAICLLMFFVSPFLGEKVEVPYEDRELDISLLHLSATEMAELVDLSIRQIVRVNRSINAAVAERFAQARQEAARADERVAEARAKETLDSLPPLLGVPFSVKESFSVQGMPNTSGLIARTGRIAHVDAKVVKRLRTAGAIPVCVSNVSELCMWMESYNYVYGLTKNPYSLRHSVGGSSGGEAALVASCSCVPFGVGSDVGGSIRIPSAFNGVFGHKPTGGLIPNDGQHPISGGSARHVLATGPICKRACDLLPLLRIFATPSKLADVSSLALPEKTLGDGRAIDLSKIREIVKRQEAIEQFLESRGAEVRRVSTLPFLSRSLHLWSTRLLLAQHERSK</sequence>
<keyword evidence="6" id="KW-1185">Reference proteome</keyword>
<dbReference type="Proteomes" id="UP000011087">
    <property type="component" value="Unassembled WGS sequence"/>
</dbReference>
<dbReference type="InterPro" id="IPR023631">
    <property type="entry name" value="Amidase_dom"/>
</dbReference>
<accession>L1JPA2</accession>
<reference evidence="6" key="2">
    <citation type="submission" date="2012-11" db="EMBL/GenBank/DDBJ databases">
        <authorList>
            <person name="Kuo A."/>
            <person name="Curtis B.A."/>
            <person name="Tanifuji G."/>
            <person name="Burki F."/>
            <person name="Gruber A."/>
            <person name="Irimia M."/>
            <person name="Maruyama S."/>
            <person name="Arias M.C."/>
            <person name="Ball S.G."/>
            <person name="Gile G.H."/>
            <person name="Hirakawa Y."/>
            <person name="Hopkins J.F."/>
            <person name="Rensing S.A."/>
            <person name="Schmutz J."/>
            <person name="Symeonidi A."/>
            <person name="Elias M."/>
            <person name="Eveleigh R.J."/>
            <person name="Herman E.K."/>
            <person name="Klute M.J."/>
            <person name="Nakayama T."/>
            <person name="Obornik M."/>
            <person name="Reyes-Prieto A."/>
            <person name="Armbrust E.V."/>
            <person name="Aves S.J."/>
            <person name="Beiko R.G."/>
            <person name="Coutinho P."/>
            <person name="Dacks J.B."/>
            <person name="Durnford D.G."/>
            <person name="Fast N.M."/>
            <person name="Green B.R."/>
            <person name="Grisdale C."/>
            <person name="Hempe F."/>
            <person name="Henrissat B."/>
            <person name="Hoppner M.P."/>
            <person name="Ishida K.-I."/>
            <person name="Kim E."/>
            <person name="Koreny L."/>
            <person name="Kroth P.G."/>
            <person name="Liu Y."/>
            <person name="Malik S.-B."/>
            <person name="Maier U.G."/>
            <person name="McRose D."/>
            <person name="Mock T."/>
            <person name="Neilson J.A."/>
            <person name="Onodera N.T."/>
            <person name="Poole A.M."/>
            <person name="Pritham E.J."/>
            <person name="Richards T.A."/>
            <person name="Rocap G."/>
            <person name="Roy S.W."/>
            <person name="Sarai C."/>
            <person name="Schaack S."/>
            <person name="Shirato S."/>
            <person name="Slamovits C.H."/>
            <person name="Spencer D.F."/>
            <person name="Suzuki S."/>
            <person name="Worden A.Z."/>
            <person name="Zauner S."/>
            <person name="Barry K."/>
            <person name="Bell C."/>
            <person name="Bharti A.K."/>
            <person name="Crow J.A."/>
            <person name="Grimwood J."/>
            <person name="Kramer R."/>
            <person name="Lindquist E."/>
            <person name="Lucas S."/>
            <person name="Salamov A."/>
            <person name="McFadden G.I."/>
            <person name="Lane C.E."/>
            <person name="Keeling P.J."/>
            <person name="Gray M.W."/>
            <person name="Grigoriev I.V."/>
            <person name="Archibald J.M."/>
        </authorList>
    </citation>
    <scope>NUCLEOTIDE SEQUENCE</scope>
    <source>
        <strain evidence="6">CCMP2712</strain>
    </source>
</reference>
<keyword evidence="1" id="KW-0175">Coiled coil</keyword>
<evidence type="ECO:0000313" key="6">
    <source>
        <dbReference type="Proteomes" id="UP000011087"/>
    </source>
</evidence>
<reference evidence="5" key="3">
    <citation type="submission" date="2015-06" db="UniProtKB">
        <authorList>
            <consortium name="EnsemblProtists"/>
        </authorList>
    </citation>
    <scope>IDENTIFICATION</scope>
</reference>
<dbReference type="KEGG" id="gtt:GUITHDRAFT_103927"/>
<evidence type="ECO:0000313" key="5">
    <source>
        <dbReference type="EnsemblProtists" id="EKX50114"/>
    </source>
</evidence>
<dbReference type="Pfam" id="PF01425">
    <property type="entry name" value="Amidase"/>
    <property type="match status" value="1"/>
</dbReference>
<dbReference type="AlphaFoldDB" id="L1JPA2"/>